<reference evidence="4" key="1">
    <citation type="submission" date="2019-09" db="EMBL/GenBank/DDBJ databases">
        <title>Mumia zhuanghuii sp. nov. isolated from the intestinal contents of plateau pika (Ochotona curzoniae) in the Qinghai-Tibet plateau of China.</title>
        <authorList>
            <person name="Tian Z."/>
        </authorList>
    </citation>
    <scope>NUCLEOTIDE SEQUENCE [LARGE SCALE GENOMIC DNA]</scope>
    <source>
        <strain evidence="4">L-033</strain>
    </source>
</reference>
<keyword evidence="2" id="KW-0472">Membrane</keyword>
<organism evidence="3 4">
    <name type="scientific">Microbacterium caowuchunii</name>
    <dbReference type="NCBI Taxonomy" id="2614638"/>
    <lineage>
        <taxon>Bacteria</taxon>
        <taxon>Bacillati</taxon>
        <taxon>Actinomycetota</taxon>
        <taxon>Actinomycetes</taxon>
        <taxon>Micrococcales</taxon>
        <taxon>Microbacteriaceae</taxon>
        <taxon>Microbacterium</taxon>
    </lineage>
</organism>
<name>A0A5N0THC6_9MICO</name>
<dbReference type="Gene3D" id="2.160.20.120">
    <property type="match status" value="1"/>
</dbReference>
<accession>A0A5N0THC6</accession>
<proteinExistence type="predicted"/>
<gene>
    <name evidence="3" type="ORF">F6B40_08845</name>
</gene>
<dbReference type="RefSeq" id="WP_150893151.1">
    <property type="nucleotide sequence ID" value="NZ_VYUY01000009.1"/>
</dbReference>
<keyword evidence="2" id="KW-0812">Transmembrane</keyword>
<keyword evidence="4" id="KW-1185">Reference proteome</keyword>
<feature type="transmembrane region" description="Helical" evidence="2">
    <location>
        <begin position="29"/>
        <end position="51"/>
    </location>
</feature>
<keyword evidence="2" id="KW-1133">Transmembrane helix</keyword>
<protein>
    <recommendedName>
        <fullName evidence="5">Adhesin domain-containing protein</fullName>
    </recommendedName>
</protein>
<dbReference type="EMBL" id="VYUY01000009">
    <property type="protein sequence ID" value="KAA9133844.1"/>
    <property type="molecule type" value="Genomic_DNA"/>
</dbReference>
<feature type="region of interest" description="Disordered" evidence="1">
    <location>
        <begin position="1"/>
        <end position="23"/>
    </location>
</feature>
<evidence type="ECO:0000313" key="3">
    <source>
        <dbReference type="EMBL" id="KAA9133844.1"/>
    </source>
</evidence>
<dbReference type="Proteomes" id="UP000326838">
    <property type="component" value="Unassembled WGS sequence"/>
</dbReference>
<comment type="caution">
    <text evidence="3">The sequence shown here is derived from an EMBL/GenBank/DDBJ whole genome shotgun (WGS) entry which is preliminary data.</text>
</comment>
<sequence>MTTLTPPSETPPVAGAPAPRPPRSGSARVVAILTIALGAALILGAVTAGIVRTVAASATTSETRTLAVDGVSDLDIVASAVDLTVVFADVDEATLDIVEGRAGWRFEREDDELRVESPRGPWFGGFWFGGNGRATLTLPTELDGADAAMRLSAGSLTADGSFGDLDLEVSAGDLSVTGEARSLSTDLNAGSAELRLDGVTEADFSLSAGRVDARLAGTVPRSVQIDVSAGSLSLGLPSGDYDVRSDVSAGNLDNRLERGSGARGTIDVTLSAGEVRLGSAR</sequence>
<evidence type="ECO:0000313" key="4">
    <source>
        <dbReference type="Proteomes" id="UP000326838"/>
    </source>
</evidence>
<dbReference type="AlphaFoldDB" id="A0A5N0THC6"/>
<evidence type="ECO:0000256" key="2">
    <source>
        <dbReference type="SAM" id="Phobius"/>
    </source>
</evidence>
<evidence type="ECO:0008006" key="5">
    <source>
        <dbReference type="Google" id="ProtNLM"/>
    </source>
</evidence>
<evidence type="ECO:0000256" key="1">
    <source>
        <dbReference type="SAM" id="MobiDB-lite"/>
    </source>
</evidence>
<feature type="compositionally biased region" description="Low complexity" evidence="1">
    <location>
        <begin position="11"/>
        <end position="23"/>
    </location>
</feature>